<dbReference type="Proteomes" id="UP000178656">
    <property type="component" value="Unassembled WGS sequence"/>
</dbReference>
<organism evidence="1 2">
    <name type="scientific">Candidatus Falkowbacteria bacterium RIFOXYC2_FULL_48_21</name>
    <dbReference type="NCBI Taxonomy" id="1798005"/>
    <lineage>
        <taxon>Bacteria</taxon>
        <taxon>Candidatus Falkowiibacteriota</taxon>
    </lineage>
</organism>
<evidence type="ECO:0000313" key="1">
    <source>
        <dbReference type="EMBL" id="OGF34842.1"/>
    </source>
</evidence>
<dbReference type="AlphaFoldDB" id="A0A1F5T7C8"/>
<protein>
    <submittedName>
        <fullName evidence="1">Uncharacterized protein</fullName>
    </submittedName>
</protein>
<gene>
    <name evidence="1" type="ORF">A2482_02085</name>
</gene>
<name>A0A1F5T7C8_9BACT</name>
<evidence type="ECO:0000313" key="2">
    <source>
        <dbReference type="Proteomes" id="UP000178656"/>
    </source>
</evidence>
<dbReference type="EMBL" id="MFGM01000067">
    <property type="protein sequence ID" value="OGF34842.1"/>
    <property type="molecule type" value="Genomic_DNA"/>
</dbReference>
<comment type="caution">
    <text evidence="1">The sequence shown here is derived from an EMBL/GenBank/DDBJ whole genome shotgun (WGS) entry which is preliminary data.</text>
</comment>
<accession>A0A1F5T7C8</accession>
<reference evidence="1 2" key="1">
    <citation type="journal article" date="2016" name="Nat. Commun.">
        <title>Thousands of microbial genomes shed light on interconnected biogeochemical processes in an aquifer system.</title>
        <authorList>
            <person name="Anantharaman K."/>
            <person name="Brown C.T."/>
            <person name="Hug L.A."/>
            <person name="Sharon I."/>
            <person name="Castelle C.J."/>
            <person name="Probst A.J."/>
            <person name="Thomas B.C."/>
            <person name="Singh A."/>
            <person name="Wilkins M.J."/>
            <person name="Karaoz U."/>
            <person name="Brodie E.L."/>
            <person name="Williams K.H."/>
            <person name="Hubbard S.S."/>
            <person name="Banfield J.F."/>
        </authorList>
    </citation>
    <scope>NUCLEOTIDE SEQUENCE [LARGE SCALE GENOMIC DNA]</scope>
</reference>
<sequence length="154" mass="17958">MNHFTHRFSLICEKGIIDSGTNNISLINIMEELSVAVKKSDYQQLNSKDVDKEEFVDIPFFFEIVSFWENNGHKEKLDVRIDLLAPSGKVLNQFYPKFKFDSQNDKLRTTIKVNGVKINKESGVYNYIILYRNKESEKYKIVATIPLVINFKVE</sequence>
<proteinExistence type="predicted"/>